<evidence type="ECO:0000313" key="3">
    <source>
        <dbReference type="Ensembl" id="ENSSRHP00000040168.1"/>
    </source>
</evidence>
<sequence>MEIKWNDAPVSAPLVFSRDVFDKFTLAPNVKELFALLHSSNRKSEETGEKKPDGPSAEAKTVKCDGGSDVSNILASDEPTSECKPTEAKPVKRTEIPAFPEPLVPYPCFSTLSIKNRKMYLNMLARKNYFKASKCLMEQVKNEVTEFMKYLQDVSRACADGYNYMPPGSSRYTEEYFTACLEHVKSYPQVYSIQEITSLTSVKFVGELSLNFEKQLLALGKIDMLDKKVMAENTQLPVDYETVSNVVPPAKKATSVHTAISNDSNAEKLSATYEPQVCLSKEAFLQLLNNSSELTEAWELPVWVKVNPMNGSSQSKTAYIDPPLLKTELSWRERSLLFHQESVKLAFKKTVSRPVFFLTSEELPVEMQPPPELYSAQDKISRSMAAFDDAGMDFGCDLTDLESFGESYKPSKKVKEQNEPKTASTNPTATPSQHIPSLKKPTDSVGTTKRTSTSQDAPTEPLELTVAKVQGETDTLADEGDGTLNKCAISEKESVSEDAEEKMETSSAQCPPTERPRHMMKDKTDKDLDSDEERLVIDDIFSPQRPQTQVTAAEVSSPQAPEPATPGPANPSGKGTKKGIKRPRISGECDQLGQILKMQDAMLKSTPSKNQEPVKPHVPEDKPPEAKAHSLVKQCVTLYLESRAGQEEDTTLPADVPVLLATQRKRLLKEDLQVSAEDEMDYDPPAEGSALYKLYSLLDVLLMVRSSVDIAHPRHDKDTFRAVPVHVLPKLEYQLCYGAESLTHTEACQLWAEKLLHSSTVSFISRINAHTSEVAQMQMLPDDWIQNVTCDFKPTRCLNTLYHLLKKVSSLLEGRYLLVHKPREGFVTIFKASDETKAARGVYHLQNAHCGPPAVSPGIPWVPLDPSYVLPFHQKHGRPPCTFPPRPPPQAKGGTGPKQLQGKSTVRPPQAANQNQSTKKRKKGTNKRARRDNMRVKMMKDQQKTQTSEGGKDGKP</sequence>
<dbReference type="Ensembl" id="ENSSRHT00000041316.1">
    <property type="protein sequence ID" value="ENSSRHP00000040168.1"/>
    <property type="gene ID" value="ENSSRHG00000020449.1"/>
</dbReference>
<dbReference type="RefSeq" id="XP_016388466.1">
    <property type="nucleotide sequence ID" value="XM_016532980.1"/>
</dbReference>
<reference evidence="3" key="1">
    <citation type="submission" date="2025-08" db="UniProtKB">
        <authorList>
            <consortium name="Ensembl"/>
        </authorList>
    </citation>
    <scope>IDENTIFICATION</scope>
</reference>
<dbReference type="GeneID" id="107724173"/>
<feature type="compositionally biased region" description="Pro residues" evidence="1">
    <location>
        <begin position="881"/>
        <end position="890"/>
    </location>
</feature>
<dbReference type="PANTHER" id="PTHR14633:SF3">
    <property type="entry name" value="LITTLE ELONGATION COMPLEX SUBUNIT 2"/>
    <property type="match status" value="1"/>
</dbReference>
<feature type="domain" description="Little elongation complex subunit 2 C-terminal" evidence="2">
    <location>
        <begin position="681"/>
        <end position="885"/>
    </location>
</feature>
<evidence type="ECO:0000256" key="1">
    <source>
        <dbReference type="SAM" id="MobiDB-lite"/>
    </source>
</evidence>
<keyword evidence="4" id="KW-1185">Reference proteome</keyword>
<feature type="compositionally biased region" description="Pro residues" evidence="1">
    <location>
        <begin position="560"/>
        <end position="569"/>
    </location>
</feature>
<dbReference type="GO" id="GO:0042796">
    <property type="term" value="P:snRNA transcription by RNA polymerase III"/>
    <property type="evidence" value="ECO:0007669"/>
    <property type="project" value="TreeGrafter"/>
</dbReference>
<dbReference type="GO" id="GO:0042795">
    <property type="term" value="P:snRNA transcription by RNA polymerase II"/>
    <property type="evidence" value="ECO:0007669"/>
    <property type="project" value="TreeGrafter"/>
</dbReference>
<dbReference type="Pfam" id="PF10505">
    <property type="entry name" value="NARG2_C"/>
    <property type="match status" value="1"/>
</dbReference>
<feature type="compositionally biased region" description="Basic residues" evidence="1">
    <location>
        <begin position="575"/>
        <end position="584"/>
    </location>
</feature>
<feature type="compositionally biased region" description="Basic and acidic residues" evidence="1">
    <location>
        <begin position="514"/>
        <end position="537"/>
    </location>
</feature>
<dbReference type="Proteomes" id="UP000472270">
    <property type="component" value="Unassembled WGS sequence"/>
</dbReference>
<dbReference type="OrthoDB" id="6288737at2759"/>
<name>A0A673IGP4_9TELE</name>
<dbReference type="PANTHER" id="PTHR14633">
    <property type="entry name" value="LITTLE ELONGATION COMPLEX SUBUNIT 2"/>
    <property type="match status" value="1"/>
</dbReference>
<protein>
    <submittedName>
        <fullName evidence="3">Little elongation complex subunit 2-like</fullName>
    </submittedName>
</protein>
<feature type="compositionally biased region" description="Polar residues" evidence="1">
    <location>
        <begin position="544"/>
        <end position="559"/>
    </location>
</feature>
<feature type="region of interest" description="Disordered" evidence="1">
    <location>
        <begin position="604"/>
        <end position="627"/>
    </location>
</feature>
<reference evidence="3" key="2">
    <citation type="submission" date="2025-09" db="UniProtKB">
        <authorList>
            <consortium name="Ensembl"/>
        </authorList>
    </citation>
    <scope>IDENTIFICATION</scope>
</reference>
<dbReference type="GO" id="GO:0008023">
    <property type="term" value="C:transcription elongation factor complex"/>
    <property type="evidence" value="ECO:0007669"/>
    <property type="project" value="InterPro"/>
</dbReference>
<accession>A0A673IGP4</accession>
<dbReference type="KEGG" id="srx:107724173"/>
<feature type="compositionally biased region" description="Basic and acidic residues" evidence="1">
    <location>
        <begin position="42"/>
        <end position="53"/>
    </location>
</feature>
<feature type="compositionally biased region" description="Basic and acidic residues" evidence="1">
    <location>
        <begin position="612"/>
        <end position="627"/>
    </location>
</feature>
<feature type="compositionally biased region" description="Basic residues" evidence="1">
    <location>
        <begin position="918"/>
        <end position="930"/>
    </location>
</feature>
<feature type="compositionally biased region" description="Basic and acidic residues" evidence="1">
    <location>
        <begin position="931"/>
        <end position="943"/>
    </location>
</feature>
<gene>
    <name evidence="3" type="primary">LOC107724173</name>
</gene>
<dbReference type="InterPro" id="IPR019535">
    <property type="entry name" value="ICE2_C"/>
</dbReference>
<dbReference type="GO" id="GO:0045945">
    <property type="term" value="P:positive regulation of transcription by RNA polymerase III"/>
    <property type="evidence" value="ECO:0007669"/>
    <property type="project" value="TreeGrafter"/>
</dbReference>
<evidence type="ECO:0000313" key="4">
    <source>
        <dbReference type="Proteomes" id="UP000472270"/>
    </source>
</evidence>
<proteinExistence type="predicted"/>
<feature type="compositionally biased region" description="Polar residues" evidence="1">
    <location>
        <begin position="444"/>
        <end position="457"/>
    </location>
</feature>
<feature type="compositionally biased region" description="Polar residues" evidence="1">
    <location>
        <begin position="420"/>
        <end position="435"/>
    </location>
</feature>
<feature type="region of interest" description="Disordered" evidence="1">
    <location>
        <begin position="407"/>
        <end position="463"/>
    </location>
</feature>
<feature type="region of interest" description="Disordered" evidence="1">
    <location>
        <begin position="41"/>
        <end position="68"/>
    </location>
</feature>
<organism evidence="3 4">
    <name type="scientific">Sinocyclocheilus rhinocerous</name>
    <dbReference type="NCBI Taxonomy" id="307959"/>
    <lineage>
        <taxon>Eukaryota</taxon>
        <taxon>Metazoa</taxon>
        <taxon>Chordata</taxon>
        <taxon>Craniata</taxon>
        <taxon>Vertebrata</taxon>
        <taxon>Euteleostomi</taxon>
        <taxon>Actinopterygii</taxon>
        <taxon>Neopterygii</taxon>
        <taxon>Teleostei</taxon>
        <taxon>Ostariophysi</taxon>
        <taxon>Cypriniformes</taxon>
        <taxon>Cyprinidae</taxon>
        <taxon>Cyprininae</taxon>
        <taxon>Sinocyclocheilus</taxon>
    </lineage>
</organism>
<dbReference type="AlphaFoldDB" id="A0A673IGP4"/>
<feature type="region of interest" description="Disordered" evidence="1">
    <location>
        <begin position="492"/>
        <end position="584"/>
    </location>
</feature>
<feature type="region of interest" description="Disordered" evidence="1">
    <location>
        <begin position="873"/>
        <end position="956"/>
    </location>
</feature>
<evidence type="ECO:0000259" key="2">
    <source>
        <dbReference type="Pfam" id="PF10505"/>
    </source>
</evidence>